<dbReference type="PANTHER" id="PTHR34542">
    <property type="entry name" value="OS08G0359900 PROTEIN"/>
    <property type="match status" value="1"/>
</dbReference>
<dbReference type="Proteomes" id="UP000516437">
    <property type="component" value="Chromosome 6"/>
</dbReference>
<reference evidence="2 3" key="1">
    <citation type="journal article" date="2019" name="Plant Biotechnol. J.">
        <title>The red bayberry genome and genetic basis of sex determination.</title>
        <authorList>
            <person name="Jia H.M."/>
            <person name="Jia H.J."/>
            <person name="Cai Q.L."/>
            <person name="Wang Y."/>
            <person name="Zhao H.B."/>
            <person name="Yang W.F."/>
            <person name="Wang G.Y."/>
            <person name="Li Y.H."/>
            <person name="Zhan D.L."/>
            <person name="Shen Y.T."/>
            <person name="Niu Q.F."/>
            <person name="Chang L."/>
            <person name="Qiu J."/>
            <person name="Zhao L."/>
            <person name="Xie H.B."/>
            <person name="Fu W.Y."/>
            <person name="Jin J."/>
            <person name="Li X.W."/>
            <person name="Jiao Y."/>
            <person name="Zhou C.C."/>
            <person name="Tu T."/>
            <person name="Chai C.Y."/>
            <person name="Gao J.L."/>
            <person name="Fan L.J."/>
            <person name="van de Weg E."/>
            <person name="Wang J.Y."/>
            <person name="Gao Z.S."/>
        </authorList>
    </citation>
    <scope>NUCLEOTIDE SEQUENCE [LARGE SCALE GENOMIC DNA]</scope>
    <source>
        <tissue evidence="2">Leaves</tissue>
    </source>
</reference>
<name>A0A6A1VEE1_9ROSI</name>
<organism evidence="2 3">
    <name type="scientific">Morella rubra</name>
    <name type="common">Chinese bayberry</name>
    <dbReference type="NCBI Taxonomy" id="262757"/>
    <lineage>
        <taxon>Eukaryota</taxon>
        <taxon>Viridiplantae</taxon>
        <taxon>Streptophyta</taxon>
        <taxon>Embryophyta</taxon>
        <taxon>Tracheophyta</taxon>
        <taxon>Spermatophyta</taxon>
        <taxon>Magnoliopsida</taxon>
        <taxon>eudicotyledons</taxon>
        <taxon>Gunneridae</taxon>
        <taxon>Pentapetalae</taxon>
        <taxon>rosids</taxon>
        <taxon>fabids</taxon>
        <taxon>Fagales</taxon>
        <taxon>Myricaceae</taxon>
        <taxon>Morella</taxon>
    </lineage>
</organism>
<accession>A0A6A1VEE1</accession>
<evidence type="ECO:0000256" key="1">
    <source>
        <dbReference type="SAM" id="MobiDB-lite"/>
    </source>
</evidence>
<sequence>MATLQKFKLLATQCAVVAASPTRSPTASPVIHLRRRKTLRMLLNRADRRGRFSRRDDSPELGAMDSDSNRRLENDKKKKKEKNEEVRIRQKLKDLFVSSPPLEDRVPDKRVEEQEETEQLVVLLPATASVGGSGAVPRRGGAGRGNSFRPITATFRYRLLRRAWRPVLVTIPE</sequence>
<gene>
    <name evidence="2" type="ORF">CJ030_MR6G021578</name>
</gene>
<protein>
    <submittedName>
        <fullName evidence="2">Uncharacterized protein</fullName>
    </submittedName>
</protein>
<dbReference type="EMBL" id="RXIC02000024">
    <property type="protein sequence ID" value="KAB1211232.1"/>
    <property type="molecule type" value="Genomic_DNA"/>
</dbReference>
<feature type="region of interest" description="Disordered" evidence="1">
    <location>
        <begin position="50"/>
        <end position="85"/>
    </location>
</feature>
<dbReference type="OrthoDB" id="785441at2759"/>
<feature type="compositionally biased region" description="Basic and acidic residues" evidence="1">
    <location>
        <begin position="67"/>
        <end position="85"/>
    </location>
</feature>
<keyword evidence="3" id="KW-1185">Reference proteome</keyword>
<dbReference type="AlphaFoldDB" id="A0A6A1VEE1"/>
<evidence type="ECO:0000313" key="3">
    <source>
        <dbReference type="Proteomes" id="UP000516437"/>
    </source>
</evidence>
<proteinExistence type="predicted"/>
<dbReference type="PANTHER" id="PTHR34542:SF6">
    <property type="entry name" value="50S RIBOSOMAL-LIKE PROTEIN"/>
    <property type="match status" value="1"/>
</dbReference>
<evidence type="ECO:0000313" key="2">
    <source>
        <dbReference type="EMBL" id="KAB1211232.1"/>
    </source>
</evidence>
<comment type="caution">
    <text evidence="2">The sequence shown here is derived from an EMBL/GenBank/DDBJ whole genome shotgun (WGS) entry which is preliminary data.</text>
</comment>